<feature type="transmembrane region" description="Helical" evidence="7">
    <location>
        <begin position="318"/>
        <end position="340"/>
    </location>
</feature>
<evidence type="ECO:0000256" key="4">
    <source>
        <dbReference type="ARBA" id="ARBA00022692"/>
    </source>
</evidence>
<keyword evidence="5 7" id="KW-1133">Transmembrane helix</keyword>
<dbReference type="KEGG" id="gai:IMCC3135_21400"/>
<dbReference type="Pfam" id="PF01554">
    <property type="entry name" value="MatE"/>
    <property type="match status" value="2"/>
</dbReference>
<dbReference type="RefSeq" id="WP_088919396.1">
    <property type="nucleotide sequence ID" value="NZ_CP018632.1"/>
</dbReference>
<dbReference type="InterPro" id="IPR002528">
    <property type="entry name" value="MATE_fam"/>
</dbReference>
<evidence type="ECO:0000256" key="1">
    <source>
        <dbReference type="ARBA" id="ARBA00004429"/>
    </source>
</evidence>
<dbReference type="GO" id="GO:0015297">
    <property type="term" value="F:antiporter activity"/>
    <property type="evidence" value="ECO:0007669"/>
    <property type="project" value="InterPro"/>
</dbReference>
<feature type="transmembrane region" description="Helical" evidence="7">
    <location>
        <begin position="137"/>
        <end position="158"/>
    </location>
</feature>
<dbReference type="EMBL" id="CP018632">
    <property type="protein sequence ID" value="ASJ74357.1"/>
    <property type="molecule type" value="Genomic_DNA"/>
</dbReference>
<dbReference type="GO" id="GO:0005886">
    <property type="term" value="C:plasma membrane"/>
    <property type="evidence" value="ECO:0007669"/>
    <property type="project" value="UniProtKB-SubCell"/>
</dbReference>
<feature type="transmembrane region" description="Helical" evidence="7">
    <location>
        <begin position="20"/>
        <end position="44"/>
    </location>
</feature>
<comment type="subcellular location">
    <subcellularLocation>
        <location evidence="1">Cell inner membrane</location>
        <topology evidence="1">Multi-pass membrane protein</topology>
    </subcellularLocation>
</comment>
<feature type="transmembrane region" description="Helical" evidence="7">
    <location>
        <begin position="391"/>
        <end position="409"/>
    </location>
</feature>
<accession>A0A2Z2P1L8</accession>
<gene>
    <name evidence="8" type="primary">mepA_2</name>
    <name evidence="8" type="ORF">IMCC3135_21400</name>
</gene>
<keyword evidence="4 7" id="KW-0812">Transmembrane</keyword>
<dbReference type="Proteomes" id="UP000250079">
    <property type="component" value="Chromosome"/>
</dbReference>
<dbReference type="PANTHER" id="PTHR43549:SF3">
    <property type="entry name" value="MULTIDRUG RESISTANCE PROTEIN YPNP-RELATED"/>
    <property type="match status" value="1"/>
</dbReference>
<evidence type="ECO:0000256" key="6">
    <source>
        <dbReference type="ARBA" id="ARBA00023136"/>
    </source>
</evidence>
<feature type="transmembrane region" description="Helical" evidence="7">
    <location>
        <begin position="50"/>
        <end position="73"/>
    </location>
</feature>
<evidence type="ECO:0000256" key="3">
    <source>
        <dbReference type="ARBA" id="ARBA00022475"/>
    </source>
</evidence>
<keyword evidence="3" id="KW-1003">Cell membrane</keyword>
<dbReference type="AlphaFoldDB" id="A0A2Z2P1L8"/>
<sequence length="474" mass="49752">MATHGVRYTEGSILGHVSTLSITSAIGLFAIFAVDLVDVFFIAMLGQPELAAAVGYAGTGLFFGAAICIGLSIATSTVVAQAMGAGQEQEAGRLATHGLLFSLALTLPLTLLALWFAPDLLALMGASGETLQLATHYFRIVGAALPIMGLGMAGTSLLRAVGEARLSMWATIIAGLVNAVLDPILIFGFGLDLTGAAIASVLSRFTVAGMALYYIIKRHQLIQRPAPSKLGHDARQLGSIAVPSLITNLAGPIGAAYATTQMSRFGTDAVAAAAVIGRITPVAFAGLYGLSGAVGPVASQNVGAGQTQRVSQTLKASALFVTLYVIPVAIVLFLARHFLVEVFVLQAEAAELLQFYCSFIVITYWLYGLQLAANPLFTALRHPGYATISNLFRDLCLGIPFIHLGSNWFGAPGVLGGQALGNMIAGIVAFSVALWLSSRLERGLSISLPFSFCNGKQRWNFYRSLAPGVQHRGH</sequence>
<dbReference type="InterPro" id="IPR052031">
    <property type="entry name" value="Membrane_Transporter-Flippase"/>
</dbReference>
<feature type="transmembrane region" description="Helical" evidence="7">
    <location>
        <begin position="415"/>
        <end position="436"/>
    </location>
</feature>
<proteinExistence type="predicted"/>
<protein>
    <submittedName>
        <fullName evidence="8">Multidrug export protein MepA</fullName>
    </submittedName>
</protein>
<evidence type="ECO:0000313" key="8">
    <source>
        <dbReference type="EMBL" id="ASJ74357.1"/>
    </source>
</evidence>
<organism evidence="8 9">
    <name type="scientific">Granulosicoccus antarcticus IMCC3135</name>
    <dbReference type="NCBI Taxonomy" id="1192854"/>
    <lineage>
        <taxon>Bacteria</taxon>
        <taxon>Pseudomonadati</taxon>
        <taxon>Pseudomonadota</taxon>
        <taxon>Gammaproteobacteria</taxon>
        <taxon>Chromatiales</taxon>
        <taxon>Granulosicoccaceae</taxon>
        <taxon>Granulosicoccus</taxon>
    </lineage>
</organism>
<reference evidence="8 9" key="1">
    <citation type="submission" date="2016-12" db="EMBL/GenBank/DDBJ databases">
        <authorList>
            <person name="Song W.-J."/>
            <person name="Kurnit D.M."/>
        </authorList>
    </citation>
    <scope>NUCLEOTIDE SEQUENCE [LARGE SCALE GENOMIC DNA]</scope>
    <source>
        <strain evidence="8 9">IMCC3135</strain>
    </source>
</reference>
<dbReference type="PANTHER" id="PTHR43549">
    <property type="entry name" value="MULTIDRUG RESISTANCE PROTEIN YPNP-RELATED"/>
    <property type="match status" value="1"/>
</dbReference>
<feature type="transmembrane region" description="Helical" evidence="7">
    <location>
        <begin position="269"/>
        <end position="290"/>
    </location>
</feature>
<name>A0A2Z2P1L8_9GAMM</name>
<dbReference type="GO" id="GO:0042910">
    <property type="term" value="F:xenobiotic transmembrane transporter activity"/>
    <property type="evidence" value="ECO:0007669"/>
    <property type="project" value="InterPro"/>
</dbReference>
<dbReference type="NCBIfam" id="TIGR00797">
    <property type="entry name" value="matE"/>
    <property type="match status" value="1"/>
</dbReference>
<feature type="transmembrane region" description="Helical" evidence="7">
    <location>
        <begin position="352"/>
        <end position="370"/>
    </location>
</feature>
<feature type="transmembrane region" description="Helical" evidence="7">
    <location>
        <begin position="170"/>
        <end position="191"/>
    </location>
</feature>
<evidence type="ECO:0000313" key="9">
    <source>
        <dbReference type="Proteomes" id="UP000250079"/>
    </source>
</evidence>
<keyword evidence="6 7" id="KW-0472">Membrane</keyword>
<feature type="transmembrane region" description="Helical" evidence="7">
    <location>
        <begin position="197"/>
        <end position="216"/>
    </location>
</feature>
<feature type="transmembrane region" description="Helical" evidence="7">
    <location>
        <begin position="237"/>
        <end position="257"/>
    </location>
</feature>
<feature type="transmembrane region" description="Helical" evidence="7">
    <location>
        <begin position="94"/>
        <end position="117"/>
    </location>
</feature>
<evidence type="ECO:0000256" key="7">
    <source>
        <dbReference type="SAM" id="Phobius"/>
    </source>
</evidence>
<evidence type="ECO:0000256" key="5">
    <source>
        <dbReference type="ARBA" id="ARBA00022989"/>
    </source>
</evidence>
<keyword evidence="9" id="KW-1185">Reference proteome</keyword>
<dbReference type="InterPro" id="IPR048279">
    <property type="entry name" value="MdtK-like"/>
</dbReference>
<evidence type="ECO:0000256" key="2">
    <source>
        <dbReference type="ARBA" id="ARBA00022448"/>
    </source>
</evidence>
<dbReference type="PIRSF" id="PIRSF006603">
    <property type="entry name" value="DinF"/>
    <property type="match status" value="1"/>
</dbReference>
<dbReference type="OrthoDB" id="9806302at2"/>
<keyword evidence="2" id="KW-0813">Transport</keyword>